<evidence type="ECO:0000313" key="2">
    <source>
        <dbReference type="Proteomes" id="UP000059680"/>
    </source>
</evidence>
<dbReference type="Proteomes" id="UP000059680">
    <property type="component" value="Chromosome 7"/>
</dbReference>
<accession>A0A0P0X6K0</accession>
<reference evidence="1 2" key="2">
    <citation type="journal article" date="2013" name="Plant Cell Physiol.">
        <title>Rice Annotation Project Database (RAP-DB): an integrative and interactive database for rice genomics.</title>
        <authorList>
            <person name="Sakai H."/>
            <person name="Lee S.S."/>
            <person name="Tanaka T."/>
            <person name="Numa H."/>
            <person name="Kim J."/>
            <person name="Kawahara Y."/>
            <person name="Wakimoto H."/>
            <person name="Yang C.C."/>
            <person name="Iwamoto M."/>
            <person name="Abe T."/>
            <person name="Yamada Y."/>
            <person name="Muto A."/>
            <person name="Inokuchi H."/>
            <person name="Ikemura T."/>
            <person name="Matsumoto T."/>
            <person name="Sasaki T."/>
            <person name="Itoh T."/>
        </authorList>
    </citation>
    <scope>NUCLEOTIDE SEQUENCE [LARGE SCALE GENOMIC DNA]</scope>
    <source>
        <strain evidence="2">cv. Nipponbare</strain>
    </source>
</reference>
<organism evidence="1 2">
    <name type="scientific">Oryza sativa subsp. japonica</name>
    <name type="common">Rice</name>
    <dbReference type="NCBI Taxonomy" id="39947"/>
    <lineage>
        <taxon>Eukaryota</taxon>
        <taxon>Viridiplantae</taxon>
        <taxon>Streptophyta</taxon>
        <taxon>Embryophyta</taxon>
        <taxon>Tracheophyta</taxon>
        <taxon>Spermatophyta</taxon>
        <taxon>Magnoliopsida</taxon>
        <taxon>Liliopsida</taxon>
        <taxon>Poales</taxon>
        <taxon>Poaceae</taxon>
        <taxon>BOP clade</taxon>
        <taxon>Oryzoideae</taxon>
        <taxon>Oryzeae</taxon>
        <taxon>Oryzinae</taxon>
        <taxon>Oryza</taxon>
        <taxon>Oryza sativa</taxon>
    </lineage>
</organism>
<reference evidence="1 2" key="3">
    <citation type="journal article" date="2013" name="Rice">
        <title>Improvement of the Oryza sativa Nipponbare reference genome using next generation sequence and optical map data.</title>
        <authorList>
            <person name="Kawahara Y."/>
            <person name="de la Bastide M."/>
            <person name="Hamilton J.P."/>
            <person name="Kanamori H."/>
            <person name="McCombie W.R."/>
            <person name="Ouyang S."/>
            <person name="Schwartz D.C."/>
            <person name="Tanaka T."/>
            <person name="Wu J."/>
            <person name="Zhou S."/>
            <person name="Childs K.L."/>
            <person name="Davidson R.M."/>
            <person name="Lin H."/>
            <person name="Quesada-Ocampo L."/>
            <person name="Vaillancourt B."/>
            <person name="Sakai H."/>
            <person name="Lee S.S."/>
            <person name="Kim J."/>
            <person name="Numa H."/>
            <person name="Itoh T."/>
            <person name="Buell C.R."/>
            <person name="Matsumoto T."/>
        </authorList>
    </citation>
    <scope>NUCLEOTIDE SEQUENCE [LARGE SCALE GENOMIC DNA]</scope>
    <source>
        <strain evidence="2">cv. Nipponbare</strain>
    </source>
</reference>
<dbReference type="AlphaFoldDB" id="A0A0P0X6K0"/>
<dbReference type="EMBL" id="AP014963">
    <property type="protein sequence ID" value="BAT01584.1"/>
    <property type="molecule type" value="Genomic_DNA"/>
</dbReference>
<name>A0A0P0X6K0_ORYSJ</name>
<feature type="non-terminal residue" evidence="1">
    <location>
        <position position="210"/>
    </location>
</feature>
<reference evidence="2" key="1">
    <citation type="journal article" date="2005" name="Nature">
        <title>The map-based sequence of the rice genome.</title>
        <authorList>
            <consortium name="International rice genome sequencing project (IRGSP)"/>
            <person name="Matsumoto T."/>
            <person name="Wu J."/>
            <person name="Kanamori H."/>
            <person name="Katayose Y."/>
            <person name="Fujisawa M."/>
            <person name="Namiki N."/>
            <person name="Mizuno H."/>
            <person name="Yamamoto K."/>
            <person name="Antonio B.A."/>
            <person name="Baba T."/>
            <person name="Sakata K."/>
            <person name="Nagamura Y."/>
            <person name="Aoki H."/>
            <person name="Arikawa K."/>
            <person name="Arita K."/>
            <person name="Bito T."/>
            <person name="Chiden Y."/>
            <person name="Fujitsuka N."/>
            <person name="Fukunaka R."/>
            <person name="Hamada M."/>
            <person name="Harada C."/>
            <person name="Hayashi A."/>
            <person name="Hijishita S."/>
            <person name="Honda M."/>
            <person name="Hosokawa S."/>
            <person name="Ichikawa Y."/>
            <person name="Idonuma A."/>
            <person name="Iijima M."/>
            <person name="Ikeda M."/>
            <person name="Ikeno M."/>
            <person name="Ito K."/>
            <person name="Ito S."/>
            <person name="Ito T."/>
            <person name="Ito Y."/>
            <person name="Ito Y."/>
            <person name="Iwabuchi A."/>
            <person name="Kamiya K."/>
            <person name="Karasawa W."/>
            <person name="Kurita K."/>
            <person name="Katagiri S."/>
            <person name="Kikuta A."/>
            <person name="Kobayashi H."/>
            <person name="Kobayashi N."/>
            <person name="Machita K."/>
            <person name="Maehara T."/>
            <person name="Masukawa M."/>
            <person name="Mizubayashi T."/>
            <person name="Mukai Y."/>
            <person name="Nagasaki H."/>
            <person name="Nagata Y."/>
            <person name="Naito S."/>
            <person name="Nakashima M."/>
            <person name="Nakama Y."/>
            <person name="Nakamichi Y."/>
            <person name="Nakamura M."/>
            <person name="Meguro A."/>
            <person name="Negishi M."/>
            <person name="Ohta I."/>
            <person name="Ohta T."/>
            <person name="Okamoto M."/>
            <person name="Ono N."/>
            <person name="Saji S."/>
            <person name="Sakaguchi M."/>
            <person name="Sakai K."/>
            <person name="Shibata M."/>
            <person name="Shimokawa T."/>
            <person name="Song J."/>
            <person name="Takazaki Y."/>
            <person name="Terasawa K."/>
            <person name="Tsugane M."/>
            <person name="Tsuji K."/>
            <person name="Ueda S."/>
            <person name="Waki K."/>
            <person name="Yamagata H."/>
            <person name="Yamamoto M."/>
            <person name="Yamamoto S."/>
            <person name="Yamane H."/>
            <person name="Yoshiki S."/>
            <person name="Yoshihara R."/>
            <person name="Yukawa K."/>
            <person name="Zhong H."/>
            <person name="Yano M."/>
            <person name="Yuan Q."/>
            <person name="Ouyang S."/>
            <person name="Liu J."/>
            <person name="Jones K.M."/>
            <person name="Gansberger K."/>
            <person name="Moffat K."/>
            <person name="Hill J."/>
            <person name="Bera J."/>
            <person name="Fadrosh D."/>
            <person name="Jin S."/>
            <person name="Johri S."/>
            <person name="Kim M."/>
            <person name="Overton L."/>
            <person name="Reardon M."/>
            <person name="Tsitrin T."/>
            <person name="Vuong H."/>
            <person name="Weaver B."/>
            <person name="Ciecko A."/>
            <person name="Tallon L."/>
            <person name="Jackson J."/>
            <person name="Pai G."/>
            <person name="Aken S.V."/>
            <person name="Utterback T."/>
            <person name="Reidmuller S."/>
            <person name="Feldblyum T."/>
            <person name="Hsiao J."/>
            <person name="Zismann V."/>
            <person name="Iobst S."/>
            <person name="de Vazeille A.R."/>
            <person name="Buell C.R."/>
            <person name="Ying K."/>
            <person name="Li Y."/>
            <person name="Lu T."/>
            <person name="Huang Y."/>
            <person name="Zhao Q."/>
            <person name="Feng Q."/>
            <person name="Zhang L."/>
            <person name="Zhu J."/>
            <person name="Weng Q."/>
            <person name="Mu J."/>
            <person name="Lu Y."/>
            <person name="Fan D."/>
            <person name="Liu Y."/>
            <person name="Guan J."/>
            <person name="Zhang Y."/>
            <person name="Yu S."/>
            <person name="Liu X."/>
            <person name="Zhang Y."/>
            <person name="Hong G."/>
            <person name="Han B."/>
            <person name="Choisne N."/>
            <person name="Demange N."/>
            <person name="Orjeda G."/>
            <person name="Samain S."/>
            <person name="Cattolico L."/>
            <person name="Pelletier E."/>
            <person name="Couloux A."/>
            <person name="Segurens B."/>
            <person name="Wincker P."/>
            <person name="D'Hont A."/>
            <person name="Scarpelli C."/>
            <person name="Weissenbach J."/>
            <person name="Salanoubat M."/>
            <person name="Quetier F."/>
            <person name="Yu Y."/>
            <person name="Kim H.R."/>
            <person name="Rambo T."/>
            <person name="Currie J."/>
            <person name="Collura K."/>
            <person name="Luo M."/>
            <person name="Yang T."/>
            <person name="Ammiraju J.S.S."/>
            <person name="Engler F."/>
            <person name="Soderlund C."/>
            <person name="Wing R.A."/>
            <person name="Palmer L.E."/>
            <person name="de la Bastide M."/>
            <person name="Spiegel L."/>
            <person name="Nascimento L."/>
            <person name="Zutavern T."/>
            <person name="O'Shaughnessy A."/>
            <person name="Dike S."/>
            <person name="Dedhia N."/>
            <person name="Preston R."/>
            <person name="Balija V."/>
            <person name="McCombie W.R."/>
            <person name="Chow T."/>
            <person name="Chen H."/>
            <person name="Chung M."/>
            <person name="Chen C."/>
            <person name="Shaw J."/>
            <person name="Wu H."/>
            <person name="Hsiao K."/>
            <person name="Chao Y."/>
            <person name="Chu M."/>
            <person name="Cheng C."/>
            <person name="Hour A."/>
            <person name="Lee P."/>
            <person name="Lin S."/>
            <person name="Lin Y."/>
            <person name="Liou J."/>
            <person name="Liu S."/>
            <person name="Hsing Y."/>
            <person name="Raghuvanshi S."/>
            <person name="Mohanty A."/>
            <person name="Bharti A.K."/>
            <person name="Gaur A."/>
            <person name="Gupta V."/>
            <person name="Kumar D."/>
            <person name="Ravi V."/>
            <person name="Vij S."/>
            <person name="Kapur A."/>
            <person name="Khurana P."/>
            <person name="Khurana P."/>
            <person name="Khurana J.P."/>
            <person name="Tyagi A.K."/>
            <person name="Gaikwad K."/>
            <person name="Singh A."/>
            <person name="Dalal V."/>
            <person name="Srivastava S."/>
            <person name="Dixit A."/>
            <person name="Pal A.K."/>
            <person name="Ghazi I.A."/>
            <person name="Yadav M."/>
            <person name="Pandit A."/>
            <person name="Bhargava A."/>
            <person name="Sureshbabu K."/>
            <person name="Batra K."/>
            <person name="Sharma T.R."/>
            <person name="Mohapatra T."/>
            <person name="Singh N.K."/>
            <person name="Messing J."/>
            <person name="Nelson A.B."/>
            <person name="Fuks G."/>
            <person name="Kavchok S."/>
            <person name="Keizer G."/>
            <person name="Linton E."/>
            <person name="Llaca V."/>
            <person name="Song R."/>
            <person name="Tanyolac B."/>
            <person name="Young S."/>
            <person name="Ho-Il K."/>
            <person name="Hahn J.H."/>
            <person name="Sangsakoo G."/>
            <person name="Vanavichit A."/>
            <person name="de Mattos Luiz.A.T."/>
            <person name="Zimmer P.D."/>
            <person name="Malone G."/>
            <person name="Dellagostin O."/>
            <person name="de Oliveira A.C."/>
            <person name="Bevan M."/>
            <person name="Bancroft I."/>
            <person name="Minx P."/>
            <person name="Cordum H."/>
            <person name="Wilson R."/>
            <person name="Cheng Z."/>
            <person name="Jin W."/>
            <person name="Jiang J."/>
            <person name="Leong S.A."/>
            <person name="Iwama H."/>
            <person name="Gojobori T."/>
            <person name="Itoh T."/>
            <person name="Niimura Y."/>
            <person name="Fujii Y."/>
            <person name="Habara T."/>
            <person name="Sakai H."/>
            <person name="Sato Y."/>
            <person name="Wilson G."/>
            <person name="Kumar K."/>
            <person name="McCouch S."/>
            <person name="Juretic N."/>
            <person name="Hoen D."/>
            <person name="Wright S."/>
            <person name="Bruskiewich R."/>
            <person name="Bureau T."/>
            <person name="Miyao A."/>
            <person name="Hirochika H."/>
            <person name="Nishikawa T."/>
            <person name="Kadowaki K."/>
            <person name="Sugiura M."/>
            <person name="Burr B."/>
            <person name="Sasaki T."/>
        </authorList>
    </citation>
    <scope>NUCLEOTIDE SEQUENCE [LARGE SCALE GENOMIC DNA]</scope>
    <source>
        <strain evidence="2">cv. Nipponbare</strain>
    </source>
</reference>
<evidence type="ECO:0000313" key="1">
    <source>
        <dbReference type="EMBL" id="BAT01584.1"/>
    </source>
</evidence>
<dbReference type="Gramene" id="Os07t0494700-01">
    <property type="protein sequence ID" value="Os07t0494700-01"/>
    <property type="gene ID" value="Os07g0494700"/>
</dbReference>
<dbReference type="InParanoid" id="A0A0P0X6K0"/>
<gene>
    <name evidence="1" type="ordered locus">Os07g0494700</name>
    <name evidence="1" type="ORF">OSNPB_070494700</name>
</gene>
<dbReference type="PaxDb" id="39947-A0A0P0X6K0"/>
<keyword evidence="2" id="KW-1185">Reference proteome</keyword>
<sequence length="210" mass="24898">MLEHALKCRRFGSVDVRFLIHPGASHRAISSSLRSSLKPLKNREDWSIKEGDRHCLLQLWLPASIFDSLRSGDPLVDSLRMHHPWDLTNLMDAHAWLHIEWNELTSSRRSSEPPLRRFLDRCHQPSPMAFARPRPVQHRRRQLVPPHPRQVDALVSNDDDHLAALDHLHRRHKTKKERKKEKRWTFHWPQGHLCLITIKKRQNDFGIKRK</sequence>
<protein>
    <submittedName>
        <fullName evidence="1">Os07g0494700 protein</fullName>
    </submittedName>
</protein>
<proteinExistence type="predicted"/>